<evidence type="ECO:0000313" key="9">
    <source>
        <dbReference type="Proteomes" id="UP001152087"/>
    </source>
</evidence>
<evidence type="ECO:0000256" key="4">
    <source>
        <dbReference type="ARBA" id="ARBA00023136"/>
    </source>
</evidence>
<feature type="transmembrane region" description="Helical" evidence="6">
    <location>
        <begin position="65"/>
        <end position="85"/>
    </location>
</feature>
<dbReference type="PROSITE" id="PS50850">
    <property type="entry name" value="MFS"/>
    <property type="match status" value="1"/>
</dbReference>
<name>A0A9W8UWX6_9HYPO</name>
<evidence type="ECO:0000313" key="8">
    <source>
        <dbReference type="EMBL" id="KAJ4180051.1"/>
    </source>
</evidence>
<dbReference type="EMBL" id="JAOQAV010000052">
    <property type="protein sequence ID" value="KAJ4180051.1"/>
    <property type="molecule type" value="Genomic_DNA"/>
</dbReference>
<dbReference type="GO" id="GO:0005886">
    <property type="term" value="C:plasma membrane"/>
    <property type="evidence" value="ECO:0007669"/>
    <property type="project" value="TreeGrafter"/>
</dbReference>
<keyword evidence="3 6" id="KW-1133">Transmembrane helix</keyword>
<evidence type="ECO:0000256" key="3">
    <source>
        <dbReference type="ARBA" id="ARBA00022989"/>
    </source>
</evidence>
<sequence length="181" mass="19593">MSVEDAVVTFDSPQDPYDPRNWPLKRKVYTTLLYGLSTMGSTFSTASFSTGIHEMMKEFKISEEVASLGTSLILMGFAFGPLIWAPVSELYGRKLPMAVPYFVAVCFTFGTAAAKDTQTLLITRFFAGFFGSAPLCITGGVLADMFSPQQRGLALTGYALAVIGGPVLGKWYLMHVLSNGS</sequence>
<dbReference type="PANTHER" id="PTHR23502:SF59">
    <property type="entry name" value="MULTIDRUG TRANSPORTER, PUTATIVE (AFU_ORTHOLOGUE AFUA_1G10370)-RELATED"/>
    <property type="match status" value="1"/>
</dbReference>
<evidence type="ECO:0000256" key="1">
    <source>
        <dbReference type="ARBA" id="ARBA00004141"/>
    </source>
</evidence>
<evidence type="ECO:0000256" key="5">
    <source>
        <dbReference type="ARBA" id="ARBA00023180"/>
    </source>
</evidence>
<dbReference type="Pfam" id="PF07690">
    <property type="entry name" value="MFS_1"/>
    <property type="match status" value="1"/>
</dbReference>
<evidence type="ECO:0000256" key="2">
    <source>
        <dbReference type="ARBA" id="ARBA00022692"/>
    </source>
</evidence>
<reference evidence="8" key="1">
    <citation type="submission" date="2022-09" db="EMBL/GenBank/DDBJ databases">
        <title>Fusarium specimens isolated from Avocado Roots.</title>
        <authorList>
            <person name="Stajich J."/>
            <person name="Roper C."/>
            <person name="Heimlech-Rivalta G."/>
        </authorList>
    </citation>
    <scope>NUCLEOTIDE SEQUENCE</scope>
    <source>
        <strain evidence="8">A02</strain>
    </source>
</reference>
<organism evidence="8 9">
    <name type="scientific">Fusarium falciforme</name>
    <dbReference type="NCBI Taxonomy" id="195108"/>
    <lineage>
        <taxon>Eukaryota</taxon>
        <taxon>Fungi</taxon>
        <taxon>Dikarya</taxon>
        <taxon>Ascomycota</taxon>
        <taxon>Pezizomycotina</taxon>
        <taxon>Sordariomycetes</taxon>
        <taxon>Hypocreomycetidae</taxon>
        <taxon>Hypocreales</taxon>
        <taxon>Nectriaceae</taxon>
        <taxon>Fusarium</taxon>
        <taxon>Fusarium solani species complex</taxon>
    </lineage>
</organism>
<proteinExistence type="predicted"/>
<dbReference type="GO" id="GO:0022857">
    <property type="term" value="F:transmembrane transporter activity"/>
    <property type="evidence" value="ECO:0007669"/>
    <property type="project" value="InterPro"/>
</dbReference>
<dbReference type="InterPro" id="IPR011701">
    <property type="entry name" value="MFS"/>
</dbReference>
<feature type="domain" description="Major facilitator superfamily (MFS) profile" evidence="7">
    <location>
        <begin position="30"/>
        <end position="181"/>
    </location>
</feature>
<comment type="caution">
    <text evidence="8">The sequence shown here is derived from an EMBL/GenBank/DDBJ whole genome shotgun (WGS) entry which is preliminary data.</text>
</comment>
<gene>
    <name evidence="8" type="ORF">NW755_012091</name>
</gene>
<accession>A0A9W8UWX6</accession>
<evidence type="ECO:0000256" key="6">
    <source>
        <dbReference type="SAM" id="Phobius"/>
    </source>
</evidence>
<dbReference type="AlphaFoldDB" id="A0A9W8UWX6"/>
<dbReference type="InterPro" id="IPR020846">
    <property type="entry name" value="MFS_dom"/>
</dbReference>
<keyword evidence="9" id="KW-1185">Reference proteome</keyword>
<protein>
    <recommendedName>
        <fullName evidence="7">Major facilitator superfamily (MFS) profile domain-containing protein</fullName>
    </recommendedName>
</protein>
<keyword evidence="5" id="KW-0325">Glycoprotein</keyword>
<dbReference type="Gene3D" id="1.20.1250.20">
    <property type="entry name" value="MFS general substrate transporter like domains"/>
    <property type="match status" value="1"/>
</dbReference>
<evidence type="ECO:0000259" key="7">
    <source>
        <dbReference type="PROSITE" id="PS50850"/>
    </source>
</evidence>
<feature type="transmembrane region" description="Helical" evidence="6">
    <location>
        <begin position="97"/>
        <end position="114"/>
    </location>
</feature>
<comment type="subcellular location">
    <subcellularLocation>
        <location evidence="1">Membrane</location>
        <topology evidence="1">Multi-pass membrane protein</topology>
    </subcellularLocation>
</comment>
<feature type="transmembrane region" description="Helical" evidence="6">
    <location>
        <begin position="155"/>
        <end position="173"/>
    </location>
</feature>
<dbReference type="Proteomes" id="UP001152087">
    <property type="component" value="Unassembled WGS sequence"/>
</dbReference>
<dbReference type="SUPFAM" id="SSF103473">
    <property type="entry name" value="MFS general substrate transporter"/>
    <property type="match status" value="1"/>
</dbReference>
<feature type="transmembrane region" description="Helical" evidence="6">
    <location>
        <begin position="121"/>
        <end position="143"/>
    </location>
</feature>
<feature type="transmembrane region" description="Helical" evidence="6">
    <location>
        <begin position="32"/>
        <end position="53"/>
    </location>
</feature>
<keyword evidence="2 6" id="KW-0812">Transmembrane</keyword>
<dbReference type="PANTHER" id="PTHR23502">
    <property type="entry name" value="MAJOR FACILITATOR SUPERFAMILY"/>
    <property type="match status" value="1"/>
</dbReference>
<keyword evidence="4 6" id="KW-0472">Membrane</keyword>
<dbReference type="InterPro" id="IPR036259">
    <property type="entry name" value="MFS_trans_sf"/>
</dbReference>